<protein>
    <submittedName>
        <fullName evidence="3">Uncharacterized protein</fullName>
    </submittedName>
</protein>
<dbReference type="AlphaFoldDB" id="A0ABD3AWW1"/>
<evidence type="ECO:0000313" key="4">
    <source>
        <dbReference type="Proteomes" id="UP001630127"/>
    </source>
</evidence>
<keyword evidence="4" id="KW-1185">Reference proteome</keyword>
<evidence type="ECO:0000313" key="3">
    <source>
        <dbReference type="EMBL" id="KAL3535452.1"/>
    </source>
</evidence>
<evidence type="ECO:0000256" key="1">
    <source>
        <dbReference type="SAM" id="MobiDB-lite"/>
    </source>
</evidence>
<evidence type="ECO:0000256" key="2">
    <source>
        <dbReference type="SAM" id="SignalP"/>
    </source>
</evidence>
<comment type="caution">
    <text evidence="3">The sequence shown here is derived from an EMBL/GenBank/DDBJ whole genome shotgun (WGS) entry which is preliminary data.</text>
</comment>
<accession>A0ABD3AWW1</accession>
<dbReference type="Proteomes" id="UP001630127">
    <property type="component" value="Unassembled WGS sequence"/>
</dbReference>
<name>A0ABD3AWW1_9GENT</name>
<feature type="region of interest" description="Disordered" evidence="1">
    <location>
        <begin position="71"/>
        <end position="90"/>
    </location>
</feature>
<reference evidence="3 4" key="1">
    <citation type="submission" date="2024-11" db="EMBL/GenBank/DDBJ databases">
        <title>A near-complete genome assembly of Cinchona calisaya.</title>
        <authorList>
            <person name="Lian D.C."/>
            <person name="Zhao X.W."/>
            <person name="Wei L."/>
        </authorList>
    </citation>
    <scope>NUCLEOTIDE SEQUENCE [LARGE SCALE GENOMIC DNA]</scope>
    <source>
        <tissue evidence="3">Nenye</tissue>
    </source>
</reference>
<feature type="signal peptide" evidence="2">
    <location>
        <begin position="1"/>
        <end position="18"/>
    </location>
</feature>
<gene>
    <name evidence="3" type="ORF">ACH5RR_003913</name>
</gene>
<sequence>MRYMVVIVHIYLLLMVIALVCRDVSTAAAASSSLAFLPGRRPMGKWSFSYKIQQGDNNLKGFSFRSIEQAAEHGVKSTNQDNSKAETQNSSNMDVEGIVYHIDYHVATTHPTPTPKHPKP</sequence>
<keyword evidence="2" id="KW-0732">Signal</keyword>
<dbReference type="EMBL" id="JBJUIK010000002">
    <property type="protein sequence ID" value="KAL3535452.1"/>
    <property type="molecule type" value="Genomic_DNA"/>
</dbReference>
<feature type="compositionally biased region" description="Polar residues" evidence="1">
    <location>
        <begin position="76"/>
        <end position="90"/>
    </location>
</feature>
<proteinExistence type="predicted"/>
<feature type="chain" id="PRO_5044758907" evidence="2">
    <location>
        <begin position="19"/>
        <end position="120"/>
    </location>
</feature>
<organism evidence="3 4">
    <name type="scientific">Cinchona calisaya</name>
    <dbReference type="NCBI Taxonomy" id="153742"/>
    <lineage>
        <taxon>Eukaryota</taxon>
        <taxon>Viridiplantae</taxon>
        <taxon>Streptophyta</taxon>
        <taxon>Embryophyta</taxon>
        <taxon>Tracheophyta</taxon>
        <taxon>Spermatophyta</taxon>
        <taxon>Magnoliopsida</taxon>
        <taxon>eudicotyledons</taxon>
        <taxon>Gunneridae</taxon>
        <taxon>Pentapetalae</taxon>
        <taxon>asterids</taxon>
        <taxon>lamiids</taxon>
        <taxon>Gentianales</taxon>
        <taxon>Rubiaceae</taxon>
        <taxon>Cinchonoideae</taxon>
        <taxon>Cinchoneae</taxon>
        <taxon>Cinchona</taxon>
    </lineage>
</organism>